<comment type="catalytic activity">
    <reaction evidence="9 10 11">
        <text>adenosine(37) in tRNA + dimethylallyl diphosphate = N(6)-dimethylallyladenosine(37) in tRNA + diphosphate</text>
        <dbReference type="Rhea" id="RHEA:26482"/>
        <dbReference type="Rhea" id="RHEA-COMP:10162"/>
        <dbReference type="Rhea" id="RHEA-COMP:10375"/>
        <dbReference type="ChEBI" id="CHEBI:33019"/>
        <dbReference type="ChEBI" id="CHEBI:57623"/>
        <dbReference type="ChEBI" id="CHEBI:74411"/>
        <dbReference type="ChEBI" id="CHEBI:74415"/>
        <dbReference type="EC" id="2.5.1.75"/>
    </reaction>
</comment>
<feature type="site" description="Interaction with substrate tRNA" evidence="10">
    <location>
        <position position="104"/>
    </location>
</feature>
<dbReference type="Gene3D" id="3.40.50.300">
    <property type="entry name" value="P-loop containing nucleotide triphosphate hydrolases"/>
    <property type="match status" value="1"/>
</dbReference>
<evidence type="ECO:0000256" key="7">
    <source>
        <dbReference type="ARBA" id="ARBA00022840"/>
    </source>
</evidence>
<evidence type="ECO:0000256" key="5">
    <source>
        <dbReference type="ARBA" id="ARBA00022694"/>
    </source>
</evidence>
<evidence type="ECO:0000313" key="14">
    <source>
        <dbReference type="EMBL" id="GAA0875772.1"/>
    </source>
</evidence>
<feature type="binding site" evidence="10">
    <location>
        <begin position="13"/>
        <end position="20"/>
    </location>
    <ligand>
        <name>ATP</name>
        <dbReference type="ChEBI" id="CHEBI:30616"/>
    </ligand>
</feature>
<evidence type="ECO:0000256" key="3">
    <source>
        <dbReference type="ARBA" id="ARBA00005842"/>
    </source>
</evidence>
<evidence type="ECO:0000256" key="2">
    <source>
        <dbReference type="ARBA" id="ARBA00003213"/>
    </source>
</evidence>
<comment type="caution">
    <text evidence="10">Lacks conserved residue(s) required for the propagation of feature annotation.</text>
</comment>
<evidence type="ECO:0000256" key="1">
    <source>
        <dbReference type="ARBA" id="ARBA00001946"/>
    </source>
</evidence>
<keyword evidence="8 10" id="KW-0460">Magnesium</keyword>
<evidence type="ECO:0000256" key="6">
    <source>
        <dbReference type="ARBA" id="ARBA00022741"/>
    </source>
</evidence>
<evidence type="ECO:0000256" key="4">
    <source>
        <dbReference type="ARBA" id="ARBA00022679"/>
    </source>
</evidence>
<comment type="cofactor">
    <cofactor evidence="1 10">
        <name>Mg(2+)</name>
        <dbReference type="ChEBI" id="CHEBI:18420"/>
    </cofactor>
</comment>
<dbReference type="PANTHER" id="PTHR11088:SF60">
    <property type="entry name" value="TRNA DIMETHYLALLYLTRANSFERASE"/>
    <property type="match status" value="1"/>
</dbReference>
<keyword evidence="4 10" id="KW-0808">Transferase</keyword>
<dbReference type="NCBIfam" id="TIGR00174">
    <property type="entry name" value="miaA"/>
    <property type="match status" value="1"/>
</dbReference>
<comment type="subunit">
    <text evidence="10">Monomer.</text>
</comment>
<evidence type="ECO:0000256" key="13">
    <source>
        <dbReference type="RuleBase" id="RU003785"/>
    </source>
</evidence>
<keyword evidence="6 10" id="KW-0547">Nucleotide-binding</keyword>
<sequence length="307" mass="35129">MQKKNKHLIVLAGATASGKTALAVELALQLNCSVLSADSRQFYKELSIGTAKPSVEEMKGVRHYFIDNLSIREEYTAGQFETDALRVLEDEFKEKDIALLTGGSGLYIDALCKGIDDLPRSTEIRQHLIRAFEKEGIHPLQEELKACDPESAAILDLQNPHRVMRALEVFRSSGKKMSELQSKQDKERPFSVHYFAIHHPREQLYDRINQRVTEMIQNGLVDEVKSVENFRNHQALNTVGYKEIFDYLDGQLSLAEAADVIRQNTRRYAKRQLTWFRREASTKWIDYAAPKDNATEIIRLLSPLLDH</sequence>
<dbReference type="InterPro" id="IPR039657">
    <property type="entry name" value="Dimethylallyltransferase"/>
</dbReference>
<dbReference type="Gene3D" id="1.10.20.140">
    <property type="match status" value="1"/>
</dbReference>
<feature type="binding site" evidence="10">
    <location>
        <begin position="15"/>
        <end position="20"/>
    </location>
    <ligand>
        <name>substrate</name>
    </ligand>
</feature>
<name>A0ABP3Y487_9FLAO</name>
<reference evidence="15" key="1">
    <citation type="journal article" date="2019" name="Int. J. Syst. Evol. Microbiol.">
        <title>The Global Catalogue of Microorganisms (GCM) 10K type strain sequencing project: providing services to taxonomists for standard genome sequencing and annotation.</title>
        <authorList>
            <consortium name="The Broad Institute Genomics Platform"/>
            <consortium name="The Broad Institute Genome Sequencing Center for Infectious Disease"/>
            <person name="Wu L."/>
            <person name="Ma J."/>
        </authorList>
    </citation>
    <scope>NUCLEOTIDE SEQUENCE [LARGE SCALE GENOMIC DNA]</scope>
    <source>
        <strain evidence="15">JCM 16083</strain>
    </source>
</reference>
<evidence type="ECO:0000313" key="15">
    <source>
        <dbReference type="Proteomes" id="UP001501126"/>
    </source>
</evidence>
<dbReference type="HAMAP" id="MF_00185">
    <property type="entry name" value="IPP_trans"/>
    <property type="match status" value="1"/>
</dbReference>
<feature type="site" description="Interaction with substrate tRNA" evidence="10">
    <location>
        <position position="125"/>
    </location>
</feature>
<evidence type="ECO:0000256" key="8">
    <source>
        <dbReference type="ARBA" id="ARBA00022842"/>
    </source>
</evidence>
<dbReference type="EC" id="2.5.1.75" evidence="10"/>
<evidence type="ECO:0000256" key="9">
    <source>
        <dbReference type="ARBA" id="ARBA00049563"/>
    </source>
</evidence>
<organism evidence="14 15">
    <name type="scientific">Wandonia haliotis</name>
    <dbReference type="NCBI Taxonomy" id="574963"/>
    <lineage>
        <taxon>Bacteria</taxon>
        <taxon>Pseudomonadati</taxon>
        <taxon>Bacteroidota</taxon>
        <taxon>Flavobacteriia</taxon>
        <taxon>Flavobacteriales</taxon>
        <taxon>Crocinitomicaceae</taxon>
        <taxon>Wandonia</taxon>
    </lineage>
</organism>
<dbReference type="InterPro" id="IPR027417">
    <property type="entry name" value="P-loop_NTPase"/>
</dbReference>
<dbReference type="EMBL" id="BAAAFH010000011">
    <property type="protein sequence ID" value="GAA0875772.1"/>
    <property type="molecule type" value="Genomic_DNA"/>
</dbReference>
<comment type="caution">
    <text evidence="14">The sequence shown here is derived from an EMBL/GenBank/DDBJ whole genome shotgun (WGS) entry which is preliminary data.</text>
</comment>
<comment type="similarity">
    <text evidence="3 10 13">Belongs to the IPP transferase family.</text>
</comment>
<accession>A0ABP3Y487</accession>
<comment type="function">
    <text evidence="2 10 12">Catalyzes the transfer of a dimethylallyl group onto the adenine at position 37 in tRNAs that read codons beginning with uridine, leading to the formation of N6-(dimethylallyl)adenosine (i(6)A).</text>
</comment>
<evidence type="ECO:0000256" key="11">
    <source>
        <dbReference type="RuleBase" id="RU003783"/>
    </source>
</evidence>
<protein>
    <recommendedName>
        <fullName evidence="10">tRNA dimethylallyltransferase</fullName>
        <ecNumber evidence="10">2.5.1.75</ecNumber>
    </recommendedName>
    <alternativeName>
        <fullName evidence="10">Dimethylallyl diphosphate:tRNA dimethylallyltransferase</fullName>
        <shortName evidence="10">DMAPP:tRNA dimethylallyltransferase</shortName>
        <shortName evidence="10">DMATase</shortName>
    </alternativeName>
    <alternativeName>
        <fullName evidence="10">Isopentenyl-diphosphate:tRNA isopentenyltransferase</fullName>
        <shortName evidence="10">IPP transferase</shortName>
        <shortName evidence="10">IPPT</shortName>
        <shortName evidence="10">IPTase</shortName>
    </alternativeName>
</protein>
<dbReference type="Pfam" id="PF01715">
    <property type="entry name" value="IPPT"/>
    <property type="match status" value="1"/>
</dbReference>
<proteinExistence type="inferred from homology"/>
<evidence type="ECO:0000256" key="10">
    <source>
        <dbReference type="HAMAP-Rule" id="MF_00185"/>
    </source>
</evidence>
<feature type="region of interest" description="Interaction with substrate tRNA" evidence="10">
    <location>
        <begin position="38"/>
        <end position="41"/>
    </location>
</feature>
<dbReference type="InterPro" id="IPR018022">
    <property type="entry name" value="IPT"/>
</dbReference>
<gene>
    <name evidence="14" type="primary">miaA_2</name>
    <name evidence="10" type="synonym">miaA</name>
    <name evidence="14" type="ORF">GCM10009118_21810</name>
</gene>
<evidence type="ECO:0000256" key="12">
    <source>
        <dbReference type="RuleBase" id="RU003784"/>
    </source>
</evidence>
<dbReference type="SUPFAM" id="SSF52540">
    <property type="entry name" value="P-loop containing nucleoside triphosphate hydrolases"/>
    <property type="match status" value="2"/>
</dbReference>
<keyword evidence="7 10" id="KW-0067">ATP-binding</keyword>
<keyword evidence="5 10" id="KW-0819">tRNA processing</keyword>
<keyword evidence="15" id="KW-1185">Reference proteome</keyword>
<dbReference type="PANTHER" id="PTHR11088">
    <property type="entry name" value="TRNA DIMETHYLALLYLTRANSFERASE"/>
    <property type="match status" value="1"/>
</dbReference>
<dbReference type="RefSeq" id="WP_343787606.1">
    <property type="nucleotide sequence ID" value="NZ_BAAAFH010000011.1"/>
</dbReference>
<dbReference type="Proteomes" id="UP001501126">
    <property type="component" value="Unassembled WGS sequence"/>
</dbReference>